<dbReference type="EMBL" id="JAATNW010000007">
    <property type="protein sequence ID" value="NMH61005.1"/>
    <property type="molecule type" value="Genomic_DNA"/>
</dbReference>
<accession>A0ABX1R3I4</accession>
<gene>
    <name evidence="1" type="ORF">HCJ96_13295</name>
</gene>
<evidence type="ECO:0000313" key="1">
    <source>
        <dbReference type="EMBL" id="NMH61005.1"/>
    </source>
</evidence>
<protein>
    <submittedName>
        <fullName evidence="1">Uncharacterized protein</fullName>
    </submittedName>
</protein>
<evidence type="ECO:0000313" key="2">
    <source>
        <dbReference type="Proteomes" id="UP000709336"/>
    </source>
</evidence>
<sequence length="78" mass="9160">MKNDDVLDVLALARKVKRVSEGGALPTEWLREEQILYGMNHDFPNDLQRITPDYRISIGKFKESQFHSLFSLLHKFVR</sequence>
<keyword evidence="2" id="KW-1185">Reference proteome</keyword>
<proteinExistence type="predicted"/>
<name>A0ABX1R3I4_9ALTE</name>
<reference evidence="1 2" key="1">
    <citation type="submission" date="2020-03" db="EMBL/GenBank/DDBJ databases">
        <title>Alteromonas ponticola sp. nov., isolated from seawater.</title>
        <authorList>
            <person name="Yoon J.-H."/>
            <person name="Kim Y.-O."/>
        </authorList>
    </citation>
    <scope>NUCLEOTIDE SEQUENCE [LARGE SCALE GENOMIC DNA]</scope>
    <source>
        <strain evidence="1 2">MYP5</strain>
    </source>
</reference>
<comment type="caution">
    <text evidence="1">The sequence shown here is derived from an EMBL/GenBank/DDBJ whole genome shotgun (WGS) entry which is preliminary data.</text>
</comment>
<organism evidence="1 2">
    <name type="scientific">Alteromonas ponticola</name>
    <dbReference type="NCBI Taxonomy" id="2720613"/>
    <lineage>
        <taxon>Bacteria</taxon>
        <taxon>Pseudomonadati</taxon>
        <taxon>Pseudomonadota</taxon>
        <taxon>Gammaproteobacteria</taxon>
        <taxon>Alteromonadales</taxon>
        <taxon>Alteromonadaceae</taxon>
        <taxon>Alteromonas/Salinimonas group</taxon>
        <taxon>Alteromonas</taxon>
    </lineage>
</organism>
<dbReference type="RefSeq" id="WP_169211568.1">
    <property type="nucleotide sequence ID" value="NZ_JAATNW010000007.1"/>
</dbReference>
<dbReference type="Proteomes" id="UP000709336">
    <property type="component" value="Unassembled WGS sequence"/>
</dbReference>